<dbReference type="EMBL" id="JAPMLT010000009">
    <property type="protein sequence ID" value="MCX7571168.1"/>
    <property type="molecule type" value="Genomic_DNA"/>
</dbReference>
<evidence type="ECO:0000259" key="1">
    <source>
        <dbReference type="Pfam" id="PF13556"/>
    </source>
</evidence>
<dbReference type="PANTHER" id="PTHR33744">
    <property type="entry name" value="CARBOHYDRATE DIACID REGULATOR"/>
    <property type="match status" value="1"/>
</dbReference>
<dbReference type="Pfam" id="PF13556">
    <property type="entry name" value="HTH_30"/>
    <property type="match status" value="1"/>
</dbReference>
<name>A0ABT3X2Q0_9BACL</name>
<keyword evidence="3" id="KW-1185">Reference proteome</keyword>
<dbReference type="InterPro" id="IPR025736">
    <property type="entry name" value="PucR_C-HTH_dom"/>
</dbReference>
<sequence length="327" mass="36251">MKMIEQVRLAEILRSFGTMEEGAMTRPLCEDGVWWIPAGGRNRLRVPVAAMPPEMAQLLELYVYSSVEQESAHMRQEVLSWLGGEGEVSAERLAQVLPQIGWPGDAAVVVAVELRGDAEEELLGDAMALLGELLAHEEQEEGEGQAGLLVRSGSSTIRLLLPPERIEEEADGGLRAVLGTLEAELYAPAVAGVSAVKRLRDLAPACYEAEFALAAGRLYRSRESVHRYDRLGIARLLYGLPTEMRDDFLAEVLPGQVLESLSAELRETIFAFLEHGQQVADTARSLYIHRNTLLYRLDRVTELTGYDIRKPIQGWTLWVALTLCRSL</sequence>
<evidence type="ECO:0000313" key="3">
    <source>
        <dbReference type="Proteomes" id="UP001208017"/>
    </source>
</evidence>
<dbReference type="Gene3D" id="1.10.10.2840">
    <property type="entry name" value="PucR C-terminal helix-turn-helix domain"/>
    <property type="match status" value="1"/>
</dbReference>
<organism evidence="2 3">
    <name type="scientific">Tumebacillus lacus</name>
    <dbReference type="NCBI Taxonomy" id="2995335"/>
    <lineage>
        <taxon>Bacteria</taxon>
        <taxon>Bacillati</taxon>
        <taxon>Bacillota</taxon>
        <taxon>Bacilli</taxon>
        <taxon>Bacillales</taxon>
        <taxon>Alicyclobacillaceae</taxon>
        <taxon>Tumebacillus</taxon>
    </lineage>
</organism>
<protein>
    <submittedName>
        <fullName evidence="2">Helix-turn-helix domain-containing protein</fullName>
    </submittedName>
</protein>
<dbReference type="InterPro" id="IPR042070">
    <property type="entry name" value="PucR_C-HTH_sf"/>
</dbReference>
<feature type="domain" description="PucR C-terminal helix-turn-helix" evidence="1">
    <location>
        <begin position="265"/>
        <end position="322"/>
    </location>
</feature>
<accession>A0ABT3X2Q0</accession>
<gene>
    <name evidence="2" type="ORF">OS242_14545</name>
</gene>
<proteinExistence type="predicted"/>
<evidence type="ECO:0000313" key="2">
    <source>
        <dbReference type="EMBL" id="MCX7571168.1"/>
    </source>
</evidence>
<dbReference type="RefSeq" id="WP_267152417.1">
    <property type="nucleotide sequence ID" value="NZ_JAPMLT010000009.1"/>
</dbReference>
<dbReference type="InterPro" id="IPR051448">
    <property type="entry name" value="CdaR-like_regulators"/>
</dbReference>
<comment type="caution">
    <text evidence="2">The sequence shown here is derived from an EMBL/GenBank/DDBJ whole genome shotgun (WGS) entry which is preliminary data.</text>
</comment>
<reference evidence="2 3" key="1">
    <citation type="submission" date="2022-11" db="EMBL/GenBank/DDBJ databases">
        <title>Study of microbial diversity in lake waters.</title>
        <authorList>
            <person name="Zhang J."/>
        </authorList>
    </citation>
    <scope>NUCLEOTIDE SEQUENCE [LARGE SCALE GENOMIC DNA]</scope>
    <source>
        <strain evidence="2 3">DT12</strain>
    </source>
</reference>
<dbReference type="Proteomes" id="UP001208017">
    <property type="component" value="Unassembled WGS sequence"/>
</dbReference>